<reference evidence="8 9" key="1">
    <citation type="submission" date="2023-01" db="EMBL/GenBank/DDBJ databases">
        <title>Analysis of 21 Apiospora genomes using comparative genomics revels a genus with tremendous synthesis potential of carbohydrate active enzymes and secondary metabolites.</title>
        <authorList>
            <person name="Sorensen T."/>
        </authorList>
    </citation>
    <scope>NUCLEOTIDE SEQUENCE [LARGE SCALE GENOMIC DNA]</scope>
    <source>
        <strain evidence="8 9">CBS 33761</strain>
    </source>
</reference>
<evidence type="ECO:0000256" key="4">
    <source>
        <dbReference type="ARBA" id="ARBA00023136"/>
    </source>
</evidence>
<keyword evidence="9" id="KW-1185">Reference proteome</keyword>
<evidence type="ECO:0000313" key="8">
    <source>
        <dbReference type="EMBL" id="KAK8038897.1"/>
    </source>
</evidence>
<gene>
    <name evidence="8" type="ORF">PG993_007308</name>
</gene>
<evidence type="ECO:0000313" key="9">
    <source>
        <dbReference type="Proteomes" id="UP001444661"/>
    </source>
</evidence>
<feature type="region of interest" description="Disordered" evidence="5">
    <location>
        <begin position="251"/>
        <end position="275"/>
    </location>
</feature>
<feature type="transmembrane region" description="Helical" evidence="6">
    <location>
        <begin position="12"/>
        <end position="30"/>
    </location>
</feature>
<dbReference type="EMBL" id="JAQQWK010000006">
    <property type="protein sequence ID" value="KAK8038897.1"/>
    <property type="molecule type" value="Genomic_DNA"/>
</dbReference>
<sequence>MGWVEHVAGPTLVLSLLSSLATGLVLMIWLSSAAKPMVKGGAAEKNALREALVLNLMISEFINSTNNSVSGVRVVTSHIPISKGPLCSLNGWTGQVTVQASDFSIFAIVLVTFLTFNYQTWPMRASRLVKFSVCLSIWIIPLTTGTIALALNEMEPASGNWCWIAGDPPYLRYVLGHGWRFAIFIIIIGIYLYIFIKVMLRVRTRKRTNSRSAQLGRPKVREISWPSATIQSAKDLEFQMSSFETSVETPSREEFAIRPSNPRTNSQHPVAGTDNRRHHFDTELRHWLVLSIYPLTYMLVWIPGLANRLVELQGDKSQLLSVLQATTQLTGFINALCYGFKELHGRVQKKQNVNRSLDEHYNQRWGFTVYRELS</sequence>
<feature type="transmembrane region" description="Helical" evidence="6">
    <location>
        <begin position="128"/>
        <end position="151"/>
    </location>
</feature>
<protein>
    <recommendedName>
        <fullName evidence="7">Glucose receptor Git3-like N-terminal domain-containing protein</fullName>
    </recommendedName>
</protein>
<organism evidence="8 9">
    <name type="scientific">Apiospora rasikravindrae</name>
    <dbReference type="NCBI Taxonomy" id="990691"/>
    <lineage>
        <taxon>Eukaryota</taxon>
        <taxon>Fungi</taxon>
        <taxon>Dikarya</taxon>
        <taxon>Ascomycota</taxon>
        <taxon>Pezizomycotina</taxon>
        <taxon>Sordariomycetes</taxon>
        <taxon>Xylariomycetidae</taxon>
        <taxon>Amphisphaeriales</taxon>
        <taxon>Apiosporaceae</taxon>
        <taxon>Apiospora</taxon>
    </lineage>
</organism>
<dbReference type="InterPro" id="IPR023041">
    <property type="entry name" value="Glucose_rcpt_Git3-like_N"/>
</dbReference>
<name>A0ABR1SX45_9PEZI</name>
<evidence type="ECO:0000256" key="2">
    <source>
        <dbReference type="ARBA" id="ARBA00022692"/>
    </source>
</evidence>
<comment type="caution">
    <text evidence="8">The sequence shown here is derived from an EMBL/GenBank/DDBJ whole genome shotgun (WGS) entry which is preliminary data.</text>
</comment>
<keyword evidence="4 6" id="KW-0472">Membrane</keyword>
<evidence type="ECO:0000256" key="6">
    <source>
        <dbReference type="SAM" id="Phobius"/>
    </source>
</evidence>
<dbReference type="Proteomes" id="UP001444661">
    <property type="component" value="Unassembled WGS sequence"/>
</dbReference>
<proteinExistence type="predicted"/>
<evidence type="ECO:0000259" key="7">
    <source>
        <dbReference type="Pfam" id="PF11710"/>
    </source>
</evidence>
<keyword evidence="3 6" id="KW-1133">Transmembrane helix</keyword>
<feature type="transmembrane region" description="Helical" evidence="6">
    <location>
        <begin position="318"/>
        <end position="340"/>
    </location>
</feature>
<dbReference type="PANTHER" id="PTHR23112">
    <property type="entry name" value="G PROTEIN-COUPLED RECEPTOR 157-RELATED"/>
    <property type="match status" value="1"/>
</dbReference>
<keyword evidence="2 6" id="KW-0812">Transmembrane</keyword>
<feature type="transmembrane region" description="Helical" evidence="6">
    <location>
        <begin position="179"/>
        <end position="200"/>
    </location>
</feature>
<feature type="domain" description="Glucose receptor Git3-like N-terminal" evidence="7">
    <location>
        <begin position="43"/>
        <end position="203"/>
    </location>
</feature>
<comment type="subcellular location">
    <subcellularLocation>
        <location evidence="1">Membrane</location>
        <topology evidence="1">Multi-pass membrane protein</topology>
    </subcellularLocation>
</comment>
<dbReference type="PANTHER" id="PTHR23112:SF37">
    <property type="entry name" value="G PROTEIN-COUPLED RECEPTOR GPR1"/>
    <property type="match status" value="1"/>
</dbReference>
<dbReference type="Pfam" id="PF11710">
    <property type="entry name" value="Git3"/>
    <property type="match status" value="1"/>
</dbReference>
<evidence type="ECO:0000256" key="3">
    <source>
        <dbReference type="ARBA" id="ARBA00022989"/>
    </source>
</evidence>
<feature type="transmembrane region" description="Helical" evidence="6">
    <location>
        <begin position="96"/>
        <end position="116"/>
    </location>
</feature>
<evidence type="ECO:0000256" key="5">
    <source>
        <dbReference type="SAM" id="MobiDB-lite"/>
    </source>
</evidence>
<accession>A0ABR1SX45</accession>
<dbReference type="Gene3D" id="1.20.1070.10">
    <property type="entry name" value="Rhodopsin 7-helix transmembrane proteins"/>
    <property type="match status" value="1"/>
</dbReference>
<feature type="transmembrane region" description="Helical" evidence="6">
    <location>
        <begin position="287"/>
        <end position="306"/>
    </location>
</feature>
<dbReference type="SUPFAM" id="SSF81321">
    <property type="entry name" value="Family A G protein-coupled receptor-like"/>
    <property type="match status" value="1"/>
</dbReference>
<evidence type="ECO:0000256" key="1">
    <source>
        <dbReference type="ARBA" id="ARBA00004141"/>
    </source>
</evidence>